<dbReference type="AlphaFoldDB" id="A0A2K1K634"/>
<keyword evidence="3" id="KW-1185">Reference proteome</keyword>
<dbReference type="EMBL" id="ABEU02000008">
    <property type="protein sequence ID" value="PNR49239.1"/>
    <property type="molecule type" value="Genomic_DNA"/>
</dbReference>
<proteinExistence type="predicted"/>
<reference evidence="1 3" key="1">
    <citation type="journal article" date="2008" name="Science">
        <title>The Physcomitrella genome reveals evolutionary insights into the conquest of land by plants.</title>
        <authorList>
            <person name="Rensing S."/>
            <person name="Lang D."/>
            <person name="Zimmer A."/>
            <person name="Terry A."/>
            <person name="Salamov A."/>
            <person name="Shapiro H."/>
            <person name="Nishiyama T."/>
            <person name="Perroud P.-F."/>
            <person name="Lindquist E."/>
            <person name="Kamisugi Y."/>
            <person name="Tanahashi T."/>
            <person name="Sakakibara K."/>
            <person name="Fujita T."/>
            <person name="Oishi K."/>
            <person name="Shin-I T."/>
            <person name="Kuroki Y."/>
            <person name="Toyoda A."/>
            <person name="Suzuki Y."/>
            <person name="Hashimoto A."/>
            <person name="Yamaguchi K."/>
            <person name="Sugano A."/>
            <person name="Kohara Y."/>
            <person name="Fujiyama A."/>
            <person name="Anterola A."/>
            <person name="Aoki S."/>
            <person name="Ashton N."/>
            <person name="Barbazuk W.B."/>
            <person name="Barker E."/>
            <person name="Bennetzen J."/>
            <person name="Bezanilla M."/>
            <person name="Blankenship R."/>
            <person name="Cho S.H."/>
            <person name="Dutcher S."/>
            <person name="Estelle M."/>
            <person name="Fawcett J.A."/>
            <person name="Gundlach H."/>
            <person name="Hanada K."/>
            <person name="Heyl A."/>
            <person name="Hicks K.A."/>
            <person name="Hugh J."/>
            <person name="Lohr M."/>
            <person name="Mayer K."/>
            <person name="Melkozernov A."/>
            <person name="Murata T."/>
            <person name="Nelson D."/>
            <person name="Pils B."/>
            <person name="Prigge M."/>
            <person name="Reiss B."/>
            <person name="Renner T."/>
            <person name="Rombauts S."/>
            <person name="Rushton P."/>
            <person name="Sanderfoot A."/>
            <person name="Schween G."/>
            <person name="Shiu S.-H."/>
            <person name="Stueber K."/>
            <person name="Theodoulou F.L."/>
            <person name="Tu H."/>
            <person name="Van de Peer Y."/>
            <person name="Verrier P.J."/>
            <person name="Waters E."/>
            <person name="Wood A."/>
            <person name="Yang L."/>
            <person name="Cove D."/>
            <person name="Cuming A."/>
            <person name="Hasebe M."/>
            <person name="Lucas S."/>
            <person name="Mishler D.B."/>
            <person name="Reski R."/>
            <person name="Grigoriev I."/>
            <person name="Quatrano R.S."/>
            <person name="Boore J.L."/>
        </authorList>
    </citation>
    <scope>NUCLEOTIDE SEQUENCE [LARGE SCALE GENOMIC DNA]</scope>
    <source>
        <strain evidence="2 3">cv. Gransden 2004</strain>
    </source>
</reference>
<evidence type="ECO:0000313" key="1">
    <source>
        <dbReference type="EMBL" id="PNR49239.1"/>
    </source>
</evidence>
<organism evidence="1">
    <name type="scientific">Physcomitrium patens</name>
    <name type="common">Spreading-leaved earth moss</name>
    <name type="synonym">Physcomitrella patens</name>
    <dbReference type="NCBI Taxonomy" id="3218"/>
    <lineage>
        <taxon>Eukaryota</taxon>
        <taxon>Viridiplantae</taxon>
        <taxon>Streptophyta</taxon>
        <taxon>Embryophyta</taxon>
        <taxon>Bryophyta</taxon>
        <taxon>Bryophytina</taxon>
        <taxon>Bryopsida</taxon>
        <taxon>Funariidae</taxon>
        <taxon>Funariales</taxon>
        <taxon>Funariaceae</taxon>
        <taxon>Physcomitrium</taxon>
    </lineage>
</organism>
<evidence type="ECO:0000313" key="2">
    <source>
        <dbReference type="EnsemblPlants" id="PAC:32964489.CDS.1"/>
    </source>
</evidence>
<gene>
    <name evidence="1" type="ORF">PHYPA_011135</name>
</gene>
<dbReference type="InParanoid" id="A0A2K1K634"/>
<protein>
    <submittedName>
        <fullName evidence="1 2">Uncharacterized protein</fullName>
    </submittedName>
</protein>
<dbReference type="Gramene" id="Pp3c8_3948V3.1">
    <property type="protein sequence ID" value="PAC:32964489.CDS.1"/>
    <property type="gene ID" value="Pp3c8_3948"/>
</dbReference>
<accession>A0A2K1K634</accession>
<reference evidence="1 3" key="2">
    <citation type="journal article" date="2018" name="Plant J.">
        <title>The Physcomitrella patens chromosome-scale assembly reveals moss genome structure and evolution.</title>
        <authorList>
            <person name="Lang D."/>
            <person name="Ullrich K.K."/>
            <person name="Murat F."/>
            <person name="Fuchs J."/>
            <person name="Jenkins J."/>
            <person name="Haas F.B."/>
            <person name="Piednoel M."/>
            <person name="Gundlach H."/>
            <person name="Van Bel M."/>
            <person name="Meyberg R."/>
            <person name="Vives C."/>
            <person name="Morata J."/>
            <person name="Symeonidi A."/>
            <person name="Hiss M."/>
            <person name="Muchero W."/>
            <person name="Kamisugi Y."/>
            <person name="Saleh O."/>
            <person name="Blanc G."/>
            <person name="Decker E.L."/>
            <person name="van Gessel N."/>
            <person name="Grimwood J."/>
            <person name="Hayes R.D."/>
            <person name="Graham S.W."/>
            <person name="Gunter L.E."/>
            <person name="McDaniel S.F."/>
            <person name="Hoernstein S.N.W."/>
            <person name="Larsson A."/>
            <person name="Li F.W."/>
            <person name="Perroud P.F."/>
            <person name="Phillips J."/>
            <person name="Ranjan P."/>
            <person name="Rokshar D.S."/>
            <person name="Rothfels C.J."/>
            <person name="Schneider L."/>
            <person name="Shu S."/>
            <person name="Stevenson D.W."/>
            <person name="Thummler F."/>
            <person name="Tillich M."/>
            <person name="Villarreal Aguilar J.C."/>
            <person name="Widiez T."/>
            <person name="Wong G.K."/>
            <person name="Wymore A."/>
            <person name="Zhang Y."/>
            <person name="Zimmer A.D."/>
            <person name="Quatrano R.S."/>
            <person name="Mayer K.F.X."/>
            <person name="Goodstein D."/>
            <person name="Casacuberta J.M."/>
            <person name="Vandepoele K."/>
            <person name="Reski R."/>
            <person name="Cuming A.C."/>
            <person name="Tuskan G.A."/>
            <person name="Maumus F."/>
            <person name="Salse J."/>
            <person name="Schmutz J."/>
            <person name="Rensing S.A."/>
        </authorList>
    </citation>
    <scope>NUCLEOTIDE SEQUENCE [LARGE SCALE GENOMIC DNA]</scope>
    <source>
        <strain evidence="2 3">cv. Gransden 2004</strain>
    </source>
</reference>
<sequence length="127" mass="14040">MTRFNVSLCREWKDPGCSFPIPRVMCLRGNIVHSMPAMRVTAIVSSEPISRRLAEVDTAETTQQKLRIHIHTGSVKGTRLSHVQTPHSITEMHSGTLEISPLQSHHPILARSAQGIGSAGLETVLRR</sequence>
<dbReference type="EnsemblPlants" id="Pp3c8_3948V3.1">
    <property type="protein sequence ID" value="PAC:32964489.CDS.1"/>
    <property type="gene ID" value="Pp3c8_3948"/>
</dbReference>
<reference evidence="2" key="3">
    <citation type="submission" date="2020-12" db="UniProtKB">
        <authorList>
            <consortium name="EnsemblPlants"/>
        </authorList>
    </citation>
    <scope>IDENTIFICATION</scope>
</reference>
<dbReference type="Proteomes" id="UP000006727">
    <property type="component" value="Chromosome 8"/>
</dbReference>
<name>A0A2K1K634_PHYPA</name>
<evidence type="ECO:0000313" key="3">
    <source>
        <dbReference type="Proteomes" id="UP000006727"/>
    </source>
</evidence>